<dbReference type="RefSeq" id="WP_386063917.1">
    <property type="nucleotide sequence ID" value="NZ_JBHTKL010000006.1"/>
</dbReference>
<reference evidence="3" key="1">
    <citation type="journal article" date="2019" name="Int. J. Syst. Evol. Microbiol.">
        <title>The Global Catalogue of Microorganisms (GCM) 10K type strain sequencing project: providing services to taxonomists for standard genome sequencing and annotation.</title>
        <authorList>
            <consortium name="The Broad Institute Genomics Platform"/>
            <consortium name="The Broad Institute Genome Sequencing Center for Infectious Disease"/>
            <person name="Wu L."/>
            <person name="Ma J."/>
        </authorList>
    </citation>
    <scope>NUCLEOTIDE SEQUENCE [LARGE SCALE GENOMIC DNA]</scope>
    <source>
        <strain evidence="3">CCUG 56607</strain>
    </source>
</reference>
<accession>A0ABW3L6F3</accession>
<keyword evidence="1" id="KW-1133">Transmembrane helix</keyword>
<name>A0ABW3L6F3_9BACI</name>
<keyword evidence="1" id="KW-0812">Transmembrane</keyword>
<keyword evidence="3" id="KW-1185">Reference proteome</keyword>
<evidence type="ECO:0000313" key="3">
    <source>
        <dbReference type="Proteomes" id="UP001596990"/>
    </source>
</evidence>
<gene>
    <name evidence="2" type="ORF">ACFQ2J_18030</name>
</gene>
<evidence type="ECO:0000313" key="2">
    <source>
        <dbReference type="EMBL" id="MFD1021094.1"/>
    </source>
</evidence>
<organism evidence="2 3">
    <name type="scientific">Thalassobacillus hwangdonensis</name>
    <dbReference type="NCBI Taxonomy" id="546108"/>
    <lineage>
        <taxon>Bacteria</taxon>
        <taxon>Bacillati</taxon>
        <taxon>Bacillota</taxon>
        <taxon>Bacilli</taxon>
        <taxon>Bacillales</taxon>
        <taxon>Bacillaceae</taxon>
        <taxon>Thalassobacillus</taxon>
    </lineage>
</organism>
<dbReference type="EMBL" id="JBHTKL010000006">
    <property type="protein sequence ID" value="MFD1021094.1"/>
    <property type="molecule type" value="Genomic_DNA"/>
</dbReference>
<keyword evidence="1" id="KW-0472">Membrane</keyword>
<sequence length="79" mass="9104">MKKVIFSLFGDPSNESKVFHYFYWATVIFWALFIVVSFIEIFNTGKWAELIGVLIFAILAALLFRVLLSIISKLKRNAS</sequence>
<evidence type="ECO:0000256" key="1">
    <source>
        <dbReference type="SAM" id="Phobius"/>
    </source>
</evidence>
<dbReference type="Proteomes" id="UP001596990">
    <property type="component" value="Unassembled WGS sequence"/>
</dbReference>
<proteinExistence type="predicted"/>
<protein>
    <submittedName>
        <fullName evidence="2">Uncharacterized protein</fullName>
    </submittedName>
</protein>
<feature type="transmembrane region" description="Helical" evidence="1">
    <location>
        <begin position="47"/>
        <end position="68"/>
    </location>
</feature>
<feature type="transmembrane region" description="Helical" evidence="1">
    <location>
        <begin position="21"/>
        <end position="41"/>
    </location>
</feature>
<comment type="caution">
    <text evidence="2">The sequence shown here is derived from an EMBL/GenBank/DDBJ whole genome shotgun (WGS) entry which is preliminary data.</text>
</comment>